<evidence type="ECO:0000256" key="6">
    <source>
        <dbReference type="ARBA" id="ARBA00022989"/>
    </source>
</evidence>
<dbReference type="InterPro" id="IPR036412">
    <property type="entry name" value="HAD-like_sf"/>
</dbReference>
<dbReference type="InterPro" id="IPR023214">
    <property type="entry name" value="HAD_sf"/>
</dbReference>
<dbReference type="GO" id="GO:0046872">
    <property type="term" value="F:metal ion binding"/>
    <property type="evidence" value="ECO:0007669"/>
    <property type="project" value="UniProtKB-KW"/>
</dbReference>
<evidence type="ECO:0000256" key="4">
    <source>
        <dbReference type="ARBA" id="ARBA00022723"/>
    </source>
</evidence>
<dbReference type="GO" id="GO:0005524">
    <property type="term" value="F:ATP binding"/>
    <property type="evidence" value="ECO:0007669"/>
    <property type="project" value="UniProtKB-UniRule"/>
</dbReference>
<dbReference type="GO" id="GO:0015086">
    <property type="term" value="F:cadmium ion transmembrane transporter activity"/>
    <property type="evidence" value="ECO:0007669"/>
    <property type="project" value="TreeGrafter"/>
</dbReference>
<dbReference type="InterPro" id="IPR023299">
    <property type="entry name" value="ATPase_P-typ_cyto_dom_N"/>
</dbReference>
<keyword evidence="5" id="KW-1278">Translocase</keyword>
<dbReference type="PRINTS" id="PR00120">
    <property type="entry name" value="HATPASE"/>
</dbReference>
<gene>
    <name evidence="11" type="ORF">E5344_11195</name>
</gene>
<dbReference type="InterPro" id="IPR001757">
    <property type="entry name" value="P_typ_ATPase"/>
</dbReference>
<proteinExistence type="inferred from homology"/>
<evidence type="ECO:0000256" key="3">
    <source>
        <dbReference type="ARBA" id="ARBA00022692"/>
    </source>
</evidence>
<dbReference type="PRINTS" id="PR00119">
    <property type="entry name" value="CATATPASE"/>
</dbReference>
<comment type="subcellular location">
    <subcellularLocation>
        <location evidence="1">Cell membrane</location>
        <topology evidence="1">Multi-pass membrane protein</topology>
    </subcellularLocation>
</comment>
<dbReference type="InterPro" id="IPR023298">
    <property type="entry name" value="ATPase_P-typ_TM_dom_sf"/>
</dbReference>
<evidence type="ECO:0000256" key="7">
    <source>
        <dbReference type="ARBA" id="ARBA00023136"/>
    </source>
</evidence>
<keyword evidence="4 8" id="KW-0479">Metal-binding</keyword>
<dbReference type="Gene3D" id="3.40.1110.10">
    <property type="entry name" value="Calcium-transporting ATPase, cytoplasmic domain N"/>
    <property type="match status" value="1"/>
</dbReference>
<evidence type="ECO:0000256" key="8">
    <source>
        <dbReference type="RuleBase" id="RU362081"/>
    </source>
</evidence>
<accession>A0A4S2D3B5</accession>
<keyword evidence="8" id="KW-1003">Cell membrane</keyword>
<dbReference type="SUPFAM" id="SSF56784">
    <property type="entry name" value="HAD-like"/>
    <property type="match status" value="1"/>
</dbReference>
<dbReference type="OrthoDB" id="7059309at2"/>
<evidence type="ECO:0000313" key="11">
    <source>
        <dbReference type="EMBL" id="TGY35565.1"/>
    </source>
</evidence>
<dbReference type="Proteomes" id="UP000309893">
    <property type="component" value="Unassembled WGS sequence"/>
</dbReference>
<dbReference type="RefSeq" id="WP_135949678.1">
    <property type="nucleotide sequence ID" value="NZ_SRYO01000007.1"/>
</dbReference>
<dbReference type="InterPro" id="IPR027256">
    <property type="entry name" value="P-typ_ATPase_IB"/>
</dbReference>
<dbReference type="EMBL" id="SRYO01000007">
    <property type="protein sequence ID" value="TGY35565.1"/>
    <property type="molecule type" value="Genomic_DNA"/>
</dbReference>
<evidence type="ECO:0000256" key="1">
    <source>
        <dbReference type="ARBA" id="ARBA00004651"/>
    </source>
</evidence>
<feature type="transmembrane region" description="Helical" evidence="8">
    <location>
        <begin position="261"/>
        <end position="282"/>
    </location>
</feature>
<feature type="transmembrane region" description="Helical" evidence="8">
    <location>
        <begin position="68"/>
        <end position="93"/>
    </location>
</feature>
<dbReference type="NCBIfam" id="TIGR01494">
    <property type="entry name" value="ATPase_P-type"/>
    <property type="match status" value="2"/>
</dbReference>
<dbReference type="SUPFAM" id="SSF81653">
    <property type="entry name" value="Calcium ATPase, transduction domain A"/>
    <property type="match status" value="1"/>
</dbReference>
<feature type="transmembrane region" description="Helical" evidence="8">
    <location>
        <begin position="35"/>
        <end position="56"/>
    </location>
</feature>
<dbReference type="PROSITE" id="PS00154">
    <property type="entry name" value="ATPASE_E1_E2"/>
    <property type="match status" value="1"/>
</dbReference>
<dbReference type="SFLD" id="SFLDF00027">
    <property type="entry name" value="p-type_atpase"/>
    <property type="match status" value="1"/>
</dbReference>
<keyword evidence="8" id="KW-0547">Nucleotide-binding</keyword>
<feature type="region of interest" description="Disordered" evidence="9">
    <location>
        <begin position="616"/>
        <end position="642"/>
    </location>
</feature>
<dbReference type="InterPro" id="IPR008250">
    <property type="entry name" value="ATPase_P-typ_transduc_dom_A_sf"/>
</dbReference>
<feature type="transmembrane region" description="Helical" evidence="8">
    <location>
        <begin position="6"/>
        <end position="28"/>
    </location>
</feature>
<dbReference type="PANTHER" id="PTHR48085">
    <property type="entry name" value="CADMIUM/ZINC-TRANSPORTING ATPASE HMA2-RELATED"/>
    <property type="match status" value="1"/>
</dbReference>
<dbReference type="Pfam" id="PF00702">
    <property type="entry name" value="Hydrolase"/>
    <property type="match status" value="1"/>
</dbReference>
<evidence type="ECO:0000259" key="10">
    <source>
        <dbReference type="Pfam" id="PF00122"/>
    </source>
</evidence>
<dbReference type="GO" id="GO:0005886">
    <property type="term" value="C:plasma membrane"/>
    <property type="evidence" value="ECO:0007669"/>
    <property type="project" value="UniProtKB-SubCell"/>
</dbReference>
<dbReference type="SFLD" id="SFLDG00002">
    <property type="entry name" value="C1.7:_P-type_atpase_like"/>
    <property type="match status" value="1"/>
</dbReference>
<keyword evidence="6 8" id="KW-1133">Transmembrane helix</keyword>
<evidence type="ECO:0000256" key="2">
    <source>
        <dbReference type="ARBA" id="ARBA00006024"/>
    </source>
</evidence>
<evidence type="ECO:0000256" key="9">
    <source>
        <dbReference type="SAM" id="MobiDB-lite"/>
    </source>
</evidence>
<dbReference type="SFLD" id="SFLDS00003">
    <property type="entry name" value="Haloacid_Dehalogenase"/>
    <property type="match status" value="1"/>
</dbReference>
<reference evidence="11 12" key="1">
    <citation type="submission" date="2019-04" db="EMBL/GenBank/DDBJ databases">
        <title>Microbes associate with the intestines of laboratory mice.</title>
        <authorList>
            <person name="Navarre W."/>
            <person name="Wong E."/>
            <person name="Huang K."/>
            <person name="Tropini C."/>
            <person name="Ng K."/>
            <person name="Yu B."/>
        </authorList>
    </citation>
    <scope>NUCLEOTIDE SEQUENCE [LARGE SCALE GENOMIC DNA]</scope>
    <source>
        <strain evidence="11 12">NM46_B2-13</strain>
    </source>
</reference>
<keyword evidence="3 8" id="KW-0812">Transmembrane</keyword>
<dbReference type="GO" id="GO:0019829">
    <property type="term" value="F:ATPase-coupled monoatomic cation transmembrane transporter activity"/>
    <property type="evidence" value="ECO:0007669"/>
    <property type="project" value="InterPro"/>
</dbReference>
<organism evidence="11 12">
    <name type="scientific">Microbacterium laevaniformans</name>
    <dbReference type="NCBI Taxonomy" id="36807"/>
    <lineage>
        <taxon>Bacteria</taxon>
        <taxon>Bacillati</taxon>
        <taxon>Actinomycetota</taxon>
        <taxon>Actinomycetes</taxon>
        <taxon>Micrococcales</taxon>
        <taxon>Microbacteriaceae</taxon>
        <taxon>Microbacterium</taxon>
    </lineage>
</organism>
<dbReference type="Pfam" id="PF00122">
    <property type="entry name" value="E1-E2_ATPase"/>
    <property type="match status" value="1"/>
</dbReference>
<comment type="caution">
    <text evidence="11">The sequence shown here is derived from an EMBL/GenBank/DDBJ whole genome shotgun (WGS) entry which is preliminary data.</text>
</comment>
<dbReference type="AlphaFoldDB" id="A0A4S2D3B5"/>
<comment type="similarity">
    <text evidence="2 8">Belongs to the cation transport ATPase (P-type) (TC 3.A.3) family. Type IB subfamily.</text>
</comment>
<evidence type="ECO:0000256" key="5">
    <source>
        <dbReference type="ARBA" id="ARBA00022967"/>
    </source>
</evidence>
<dbReference type="InterPro" id="IPR051014">
    <property type="entry name" value="Cation_Transport_ATPase_IB"/>
</dbReference>
<dbReference type="GO" id="GO:0016887">
    <property type="term" value="F:ATP hydrolysis activity"/>
    <property type="evidence" value="ECO:0007669"/>
    <property type="project" value="InterPro"/>
</dbReference>
<feature type="transmembrane region" description="Helical" evidence="8">
    <location>
        <begin position="559"/>
        <end position="579"/>
    </location>
</feature>
<keyword evidence="8" id="KW-0067">ATP-binding</keyword>
<dbReference type="SUPFAM" id="SSF81665">
    <property type="entry name" value="Calcium ATPase, transmembrane domain M"/>
    <property type="match status" value="1"/>
</dbReference>
<sequence length="642" mass="65883">MRRIFAALGRYPVITATVVLGIVAAALVGAGQGGWATAITTAYVSAIVVWTIIGMVRDVMRGHVGLDVLAVVAMVATLAVGETIAALIIVLMLSGGEALEDYAGRRATRELTALLDRAPQIAHVRRPGAGDETRDLPADEVAVGDELLVRPAEVVPVDGTLLSEEASFDESSLTGESMPVTRTAGQTVLSGAVNGSRAIRVRALRRSADSQYQQIIALVRAAQESRAPMVRLADRFAIPFTAVSLAIAGAAWGLSGDSVRFAEVLVLATPCPLLIAAPVAFLGGISRAAKAGIIVKGGAVIEQLARARSAAFDKTGTLTQGRPVLVDVRPAPGIDPERLLTWAASAEQYSAHVLADGIRHAASARGIVVEPADDAHEEATNGVTAVIGGRRVVVGKPAYVASLAPDTTLTALNAGQAAAYVAVDGRFAGALVLADGARPESRAVVRWLRGHGVERVTMLTGDARPTADAVAGSVGVDEVHADLLPAEKVHLAAMMTPRPVLMVGDGVNDAPVLAAADIGIAMGARGATAAGDAADAVVLKDSLTKVSEAVAIGRDTLHVAYVAIWIGIALSVAAMLLATTGLVPAVIGALGQEVIDLATILYALRALRGRRFDLSDSDPGTDVAPDAAHTAAPPRSVPVEAQ</sequence>
<feature type="transmembrane region" description="Helical" evidence="8">
    <location>
        <begin position="585"/>
        <end position="604"/>
    </location>
</feature>
<protein>
    <submittedName>
        <fullName evidence="11">Heavy metal translocating P-type ATPase</fullName>
    </submittedName>
</protein>
<dbReference type="InterPro" id="IPR018303">
    <property type="entry name" value="ATPase_P-typ_P_site"/>
</dbReference>
<keyword evidence="7 8" id="KW-0472">Membrane</keyword>
<dbReference type="Gene3D" id="3.40.50.1000">
    <property type="entry name" value="HAD superfamily/HAD-like"/>
    <property type="match status" value="1"/>
</dbReference>
<feature type="domain" description="P-type ATPase A" evidence="10">
    <location>
        <begin position="119"/>
        <end position="219"/>
    </location>
</feature>
<dbReference type="InterPro" id="IPR044492">
    <property type="entry name" value="P_typ_ATPase_HD_dom"/>
</dbReference>
<dbReference type="Gene3D" id="2.70.150.10">
    <property type="entry name" value="Calcium-transporting ATPase, cytoplasmic transduction domain A"/>
    <property type="match status" value="1"/>
</dbReference>
<name>A0A4S2D3B5_9MICO</name>
<dbReference type="NCBIfam" id="TIGR01525">
    <property type="entry name" value="ATPase-IB_hvy"/>
    <property type="match status" value="1"/>
</dbReference>
<evidence type="ECO:0000313" key="12">
    <source>
        <dbReference type="Proteomes" id="UP000309893"/>
    </source>
</evidence>
<dbReference type="InterPro" id="IPR059000">
    <property type="entry name" value="ATPase_P-type_domA"/>
</dbReference>
<dbReference type="PANTHER" id="PTHR48085:SF5">
    <property type="entry name" value="CADMIUM_ZINC-TRANSPORTING ATPASE HMA4-RELATED"/>
    <property type="match status" value="1"/>
</dbReference>